<comment type="subcellular location">
    <subcellularLocation>
        <location evidence="2">Nucleus</location>
    </subcellularLocation>
</comment>
<dbReference type="SMART" id="SM00466">
    <property type="entry name" value="SRA"/>
    <property type="match status" value="1"/>
</dbReference>
<dbReference type="EMBL" id="VIGI01000001">
    <property type="protein sequence ID" value="KAB8304906.1"/>
    <property type="molecule type" value="Genomic_DNA"/>
</dbReference>
<evidence type="ECO:0000256" key="1">
    <source>
        <dbReference type="ARBA" id="ARBA00023242"/>
    </source>
</evidence>
<evidence type="ECO:0000259" key="3">
    <source>
        <dbReference type="PROSITE" id="PS51015"/>
    </source>
</evidence>
<dbReference type="InterPro" id="IPR015947">
    <property type="entry name" value="PUA-like_sf"/>
</dbReference>
<dbReference type="GO" id="GO:0005634">
    <property type="term" value="C:nucleus"/>
    <property type="evidence" value="ECO:0007669"/>
    <property type="project" value="UniProtKB-SubCell"/>
</dbReference>
<evidence type="ECO:0000313" key="4">
    <source>
        <dbReference type="EMBL" id="KAB8304906.1"/>
    </source>
</evidence>
<dbReference type="Pfam" id="PF02182">
    <property type="entry name" value="SAD_SRA"/>
    <property type="match status" value="1"/>
</dbReference>
<dbReference type="GO" id="GO:0061630">
    <property type="term" value="F:ubiquitin protein ligase activity"/>
    <property type="evidence" value="ECO:0007669"/>
    <property type="project" value="TreeGrafter"/>
</dbReference>
<accession>A0A5N6KMD0</accession>
<dbReference type="SUPFAM" id="SSF88697">
    <property type="entry name" value="PUA domain-like"/>
    <property type="match status" value="1"/>
</dbReference>
<dbReference type="PANTHER" id="PTHR14140:SF27">
    <property type="entry name" value="OS04G0289800 PROTEIN"/>
    <property type="match status" value="1"/>
</dbReference>
<evidence type="ECO:0000313" key="5">
    <source>
        <dbReference type="Proteomes" id="UP000326757"/>
    </source>
</evidence>
<name>A0A5N6KMD0_MONLA</name>
<reference evidence="4 5" key="1">
    <citation type="submission" date="2019-06" db="EMBL/GenBank/DDBJ databases">
        <title>Genome Sequence of the Brown Rot Fungal Pathogen Monilinia laxa.</title>
        <authorList>
            <person name="De Miccolis Angelini R.M."/>
            <person name="Landi L."/>
            <person name="Abate D."/>
            <person name="Pollastro S."/>
            <person name="Romanazzi G."/>
            <person name="Faretra F."/>
        </authorList>
    </citation>
    <scope>NUCLEOTIDE SEQUENCE [LARGE SCALE GENOMIC DNA]</scope>
    <source>
        <strain evidence="4 5">Mlax316</strain>
    </source>
</reference>
<dbReference type="GO" id="GO:0016567">
    <property type="term" value="P:protein ubiquitination"/>
    <property type="evidence" value="ECO:0007669"/>
    <property type="project" value="TreeGrafter"/>
</dbReference>
<evidence type="ECO:0000256" key="2">
    <source>
        <dbReference type="PROSITE-ProRule" id="PRU00358"/>
    </source>
</evidence>
<dbReference type="PROSITE" id="PS51015">
    <property type="entry name" value="YDG"/>
    <property type="match status" value="1"/>
</dbReference>
<dbReference type="InterPro" id="IPR036987">
    <property type="entry name" value="SRA-YDG_sf"/>
</dbReference>
<dbReference type="Proteomes" id="UP000326757">
    <property type="component" value="Unassembled WGS sequence"/>
</dbReference>
<keyword evidence="1 2" id="KW-0539">Nucleus</keyword>
<dbReference type="AlphaFoldDB" id="A0A5N6KMD0"/>
<dbReference type="OrthoDB" id="2270193at2759"/>
<protein>
    <recommendedName>
        <fullName evidence="3">YDG domain-containing protein</fullName>
    </recommendedName>
</protein>
<sequence length="222" mass="25560">MINQNQHVDVDAVNQLNLPSSEAVVFEYNKGSMYRGIRYSGKVPLYRKTWVQDQRSKWAEGHNGHMIGQWWPERLCALRDRAHGELQRGICGQKGVGAVSIYMGTEYDNRDNGDEIEYCGDGGDGLTLMDLSLEKGTLIRVLRAANGDSAWAPVVGVRYDGLYKIISKEEMTKEESKRQNYRYKLLRCENQKPFPYNGEDSRPTMEEKAEFMEMKPWEALRH</sequence>
<organism evidence="4 5">
    <name type="scientific">Monilinia laxa</name>
    <name type="common">Brown rot fungus</name>
    <name type="synonym">Sclerotinia laxa</name>
    <dbReference type="NCBI Taxonomy" id="61186"/>
    <lineage>
        <taxon>Eukaryota</taxon>
        <taxon>Fungi</taxon>
        <taxon>Dikarya</taxon>
        <taxon>Ascomycota</taxon>
        <taxon>Pezizomycotina</taxon>
        <taxon>Leotiomycetes</taxon>
        <taxon>Helotiales</taxon>
        <taxon>Sclerotiniaceae</taxon>
        <taxon>Monilinia</taxon>
    </lineage>
</organism>
<gene>
    <name evidence="4" type="ORF">EYC80_004231</name>
</gene>
<dbReference type="Gene3D" id="2.30.280.10">
    <property type="entry name" value="SRA-YDG"/>
    <property type="match status" value="2"/>
</dbReference>
<comment type="caution">
    <text evidence="4">The sequence shown here is derived from an EMBL/GenBank/DDBJ whole genome shotgun (WGS) entry which is preliminary data.</text>
</comment>
<dbReference type="InterPro" id="IPR003105">
    <property type="entry name" value="SRA_YDG"/>
</dbReference>
<dbReference type="PANTHER" id="PTHR14140">
    <property type="entry name" value="E3 UBIQUITIN-PROTEIN LIGASE UHRF-RELATED"/>
    <property type="match status" value="1"/>
</dbReference>
<feature type="domain" description="YDG" evidence="3">
    <location>
        <begin position="60"/>
        <end position="187"/>
    </location>
</feature>
<keyword evidence="5" id="KW-1185">Reference proteome</keyword>
<proteinExistence type="predicted"/>
<dbReference type="InterPro" id="IPR045134">
    <property type="entry name" value="UHRF1/2-like"/>
</dbReference>
<dbReference type="GO" id="GO:0044027">
    <property type="term" value="P:negative regulation of gene expression via chromosomal CpG island methylation"/>
    <property type="evidence" value="ECO:0007669"/>
    <property type="project" value="TreeGrafter"/>
</dbReference>